<evidence type="ECO:0000259" key="5">
    <source>
        <dbReference type="PROSITE" id="PS51186"/>
    </source>
</evidence>
<dbReference type="GO" id="GO:0006004">
    <property type="term" value="P:fucose metabolic process"/>
    <property type="evidence" value="ECO:0007669"/>
    <property type="project" value="UniProtKB-KW"/>
</dbReference>
<feature type="compositionally biased region" description="Polar residues" evidence="4">
    <location>
        <begin position="1"/>
        <end position="12"/>
    </location>
</feature>
<reference evidence="7" key="3">
    <citation type="submission" date="2025-08" db="UniProtKB">
        <authorList>
            <consortium name="RefSeq"/>
        </authorList>
    </citation>
    <scope>IDENTIFICATION</scope>
    <source>
        <strain evidence="7">NI907</strain>
    </source>
</reference>
<evidence type="ECO:0000256" key="3">
    <source>
        <dbReference type="ARBA" id="ARBA00023277"/>
    </source>
</evidence>
<reference evidence="6 7" key="1">
    <citation type="journal article" date="2019" name="Mol. Biol. Evol.">
        <title>Blast fungal genomes show frequent chromosomal changes, gene gains and losses, and effector gene turnover.</title>
        <authorList>
            <person name="Gomez Luciano L.B."/>
            <person name="Jason Tsai I."/>
            <person name="Chuma I."/>
            <person name="Tosa Y."/>
            <person name="Chen Y.H."/>
            <person name="Li J.Y."/>
            <person name="Li M.Y."/>
            <person name="Jade Lu M.Y."/>
            <person name="Nakayashiki H."/>
            <person name="Li W.H."/>
        </authorList>
    </citation>
    <scope>NUCLEOTIDE SEQUENCE [LARGE SCALE GENOMIC DNA]</scope>
    <source>
        <strain evidence="6 7">NI907</strain>
    </source>
</reference>
<evidence type="ECO:0000256" key="2">
    <source>
        <dbReference type="ARBA" id="ARBA00023253"/>
    </source>
</evidence>
<feature type="domain" description="N-acetyltransferase" evidence="5">
    <location>
        <begin position="12"/>
        <end position="179"/>
    </location>
</feature>
<dbReference type="InterPro" id="IPR000182">
    <property type="entry name" value="GNAT_dom"/>
</dbReference>
<dbReference type="Pfam" id="PF00583">
    <property type="entry name" value="Acetyltransf_1"/>
    <property type="match status" value="1"/>
</dbReference>
<feature type="region of interest" description="Disordered" evidence="4">
    <location>
        <begin position="1"/>
        <end position="21"/>
    </location>
</feature>
<dbReference type="Gene3D" id="3.40.50.11350">
    <property type="match status" value="1"/>
</dbReference>
<keyword evidence="1" id="KW-0808">Transferase</keyword>
<dbReference type="PROSITE" id="PS51186">
    <property type="entry name" value="GNAT"/>
    <property type="match status" value="1"/>
</dbReference>
<reference evidence="7" key="2">
    <citation type="submission" date="2019-10" db="EMBL/GenBank/DDBJ databases">
        <authorList>
            <consortium name="NCBI Genome Project"/>
        </authorList>
    </citation>
    <scope>NUCLEOTIDE SEQUENCE</scope>
    <source>
        <strain evidence="7">NI907</strain>
    </source>
</reference>
<dbReference type="Pfam" id="PF10250">
    <property type="entry name" value="O-FucT"/>
    <property type="match status" value="1"/>
</dbReference>
<dbReference type="GeneID" id="41962968"/>
<dbReference type="AlphaFoldDB" id="A0A6P8AU64"/>
<organism evidence="6 7">
    <name type="scientific">Pyricularia grisea</name>
    <name type="common">Crabgrass-specific blast fungus</name>
    <name type="synonym">Magnaporthe grisea</name>
    <dbReference type="NCBI Taxonomy" id="148305"/>
    <lineage>
        <taxon>Eukaryota</taxon>
        <taxon>Fungi</taxon>
        <taxon>Dikarya</taxon>
        <taxon>Ascomycota</taxon>
        <taxon>Pezizomycotina</taxon>
        <taxon>Sordariomycetes</taxon>
        <taxon>Sordariomycetidae</taxon>
        <taxon>Magnaporthales</taxon>
        <taxon>Pyriculariaceae</taxon>
        <taxon>Pyricularia</taxon>
    </lineage>
</organism>
<evidence type="ECO:0000256" key="4">
    <source>
        <dbReference type="SAM" id="MobiDB-lite"/>
    </source>
</evidence>
<dbReference type="Gene3D" id="3.40.630.30">
    <property type="match status" value="1"/>
</dbReference>
<sequence>MSDPTAQQTPSLSIREATPSDLPSLQPLVQKAYRGDASRKGWTTEADLVAGQRIDAPGLLSKINAPLGAVLLAFPAGSDEPVACCEVVCRDDSRQVAYFGLFAVDPERQGGGLGKIVLQKAEQYVKDTWGAARMEMTVIWIREELIAWYERRGYSRTGEKRPFPYGEPENGLPLRDDLYFDVLVKDLQRPTDANFITQAAAVEFPSPIDYAPIQQACGRNGGFRDGLLFTCEGQHGGVGMVRNQVLKCVRYAMHAGAAIVVPSMSKRNPKDISDIETIYEAPLEYLFDRNAFVKHLTAACPGMHIYDTKDEFPHYSDRDPHNLTLVGDQFEPNHPPEGIQHPREWRQFFDGWLDGQGVQVSREKPVHVRIDQAFLEYPVQDDGRAFANEYGKILSFRHETRDLAARVLLEMRNKFNLQIDPSRPINPDTYYGAHLRLEKDAVEAWTPEDGWRFSNMKDQFQEQFTNLARFPGLNVVYVASGNLTIVELFRQELARRVEVDSSSIDSPGPYKGRKITVVTKHDLLPDKTVIDSLPFDQQALVDFLVMFRASAFMGVAHSSFPWNVALRRHELSSYESIANEGTDLLRDELSVIMGKRSDYHHIDPFATGLWP</sequence>
<dbReference type="GO" id="GO:0016747">
    <property type="term" value="F:acyltransferase activity, transferring groups other than amino-acyl groups"/>
    <property type="evidence" value="ECO:0007669"/>
    <property type="project" value="InterPro"/>
</dbReference>
<dbReference type="RefSeq" id="XP_030978435.1">
    <property type="nucleotide sequence ID" value="XM_031128059.1"/>
</dbReference>
<name>A0A6P8AU64_PYRGI</name>
<dbReference type="InterPro" id="IPR019378">
    <property type="entry name" value="GDP-Fuc_O-FucTrfase"/>
</dbReference>
<dbReference type="CDD" id="cd11296">
    <property type="entry name" value="O-FucT_like"/>
    <property type="match status" value="1"/>
</dbReference>
<dbReference type="KEGG" id="pgri:PgNI_08059"/>
<dbReference type="PANTHER" id="PTHR43617:SF9">
    <property type="entry name" value="GNAT FAMILY ACETYLTRANSFERASE"/>
    <property type="match status" value="1"/>
</dbReference>
<evidence type="ECO:0000313" key="6">
    <source>
        <dbReference type="Proteomes" id="UP000515153"/>
    </source>
</evidence>
<protein>
    <recommendedName>
        <fullName evidence="5">N-acetyltransferase domain-containing protein</fullName>
    </recommendedName>
</protein>
<dbReference type="SUPFAM" id="SSF55729">
    <property type="entry name" value="Acyl-CoA N-acyltransferases (Nat)"/>
    <property type="match status" value="1"/>
</dbReference>
<dbReference type="Proteomes" id="UP000515153">
    <property type="component" value="Chromosome V"/>
</dbReference>
<dbReference type="InterPro" id="IPR016181">
    <property type="entry name" value="Acyl_CoA_acyltransferase"/>
</dbReference>
<accession>A0A6P8AU64</accession>
<proteinExistence type="predicted"/>
<dbReference type="CDD" id="cd04301">
    <property type="entry name" value="NAT_SF"/>
    <property type="match status" value="1"/>
</dbReference>
<dbReference type="InterPro" id="IPR050276">
    <property type="entry name" value="MshD_Acetyltransferase"/>
</dbReference>
<keyword evidence="2" id="KW-0294">Fucose metabolism</keyword>
<evidence type="ECO:0000313" key="7">
    <source>
        <dbReference type="RefSeq" id="XP_030978435.1"/>
    </source>
</evidence>
<dbReference type="PANTHER" id="PTHR43617">
    <property type="entry name" value="L-AMINO ACID N-ACETYLTRANSFERASE"/>
    <property type="match status" value="1"/>
</dbReference>
<evidence type="ECO:0000256" key="1">
    <source>
        <dbReference type="ARBA" id="ARBA00022679"/>
    </source>
</evidence>
<gene>
    <name evidence="7" type="ORF">PgNI_08059</name>
</gene>
<keyword evidence="6" id="KW-1185">Reference proteome</keyword>
<keyword evidence="3" id="KW-0119">Carbohydrate metabolism</keyword>